<evidence type="ECO:0000313" key="3">
    <source>
        <dbReference type="Proteomes" id="UP000326565"/>
    </source>
</evidence>
<evidence type="ECO:0000256" key="1">
    <source>
        <dbReference type="SAM" id="SignalP"/>
    </source>
</evidence>
<name>A0A5N5X4L7_9EURO</name>
<proteinExistence type="predicted"/>
<dbReference type="Proteomes" id="UP000326565">
    <property type="component" value="Unassembled WGS sequence"/>
</dbReference>
<dbReference type="EMBL" id="ML732209">
    <property type="protein sequence ID" value="KAB8074454.1"/>
    <property type="molecule type" value="Genomic_DNA"/>
</dbReference>
<dbReference type="AlphaFoldDB" id="A0A5N5X4L7"/>
<organism evidence="2 3">
    <name type="scientific">Aspergillus leporis</name>
    <dbReference type="NCBI Taxonomy" id="41062"/>
    <lineage>
        <taxon>Eukaryota</taxon>
        <taxon>Fungi</taxon>
        <taxon>Dikarya</taxon>
        <taxon>Ascomycota</taxon>
        <taxon>Pezizomycotina</taxon>
        <taxon>Eurotiomycetes</taxon>
        <taxon>Eurotiomycetidae</taxon>
        <taxon>Eurotiales</taxon>
        <taxon>Aspergillaceae</taxon>
        <taxon>Aspergillus</taxon>
        <taxon>Aspergillus subgen. Circumdati</taxon>
    </lineage>
</organism>
<gene>
    <name evidence="2" type="ORF">BDV29DRAFT_173583</name>
</gene>
<accession>A0A5N5X4L7</accession>
<sequence>MRGPANLAQLFLMIATSIFGSASSSAMDERIATYMLIHKSNERSTARFQLIYSDCAYERRTSLSHELSVCSE</sequence>
<feature type="chain" id="PRO_5025067923" description="Secreted protein" evidence="1">
    <location>
        <begin position="23"/>
        <end position="72"/>
    </location>
</feature>
<evidence type="ECO:0008006" key="4">
    <source>
        <dbReference type="Google" id="ProtNLM"/>
    </source>
</evidence>
<feature type="signal peptide" evidence="1">
    <location>
        <begin position="1"/>
        <end position="22"/>
    </location>
</feature>
<keyword evidence="1" id="KW-0732">Signal</keyword>
<protein>
    <recommendedName>
        <fullName evidence="4">Secreted protein</fullName>
    </recommendedName>
</protein>
<reference evidence="2 3" key="1">
    <citation type="submission" date="2019-04" db="EMBL/GenBank/DDBJ databases">
        <title>Friends and foes A comparative genomics study of 23 Aspergillus species from section Flavi.</title>
        <authorList>
            <consortium name="DOE Joint Genome Institute"/>
            <person name="Kjaerbolling I."/>
            <person name="Vesth T."/>
            <person name="Frisvad J.C."/>
            <person name="Nybo J.L."/>
            <person name="Theobald S."/>
            <person name="Kildgaard S."/>
            <person name="Isbrandt T."/>
            <person name="Kuo A."/>
            <person name="Sato A."/>
            <person name="Lyhne E.K."/>
            <person name="Kogle M.E."/>
            <person name="Wiebenga A."/>
            <person name="Kun R.S."/>
            <person name="Lubbers R.J."/>
            <person name="Makela M.R."/>
            <person name="Barry K."/>
            <person name="Chovatia M."/>
            <person name="Clum A."/>
            <person name="Daum C."/>
            <person name="Haridas S."/>
            <person name="He G."/>
            <person name="LaButti K."/>
            <person name="Lipzen A."/>
            <person name="Mondo S."/>
            <person name="Riley R."/>
            <person name="Salamov A."/>
            <person name="Simmons B.A."/>
            <person name="Magnuson J.K."/>
            <person name="Henrissat B."/>
            <person name="Mortensen U.H."/>
            <person name="Larsen T.O."/>
            <person name="Devries R.P."/>
            <person name="Grigoriev I.V."/>
            <person name="Machida M."/>
            <person name="Baker S.E."/>
            <person name="Andersen M.R."/>
        </authorList>
    </citation>
    <scope>NUCLEOTIDE SEQUENCE [LARGE SCALE GENOMIC DNA]</scope>
    <source>
        <strain evidence="2 3">CBS 151.66</strain>
    </source>
</reference>
<evidence type="ECO:0000313" key="2">
    <source>
        <dbReference type="EMBL" id="KAB8074454.1"/>
    </source>
</evidence>
<keyword evidence="3" id="KW-1185">Reference proteome</keyword>